<comment type="caution">
    <text evidence="1">The sequence shown here is derived from an EMBL/GenBank/DDBJ whole genome shotgun (WGS) entry which is preliminary data.</text>
</comment>
<evidence type="ECO:0000313" key="1">
    <source>
        <dbReference type="EMBL" id="KAF5404188.1"/>
    </source>
</evidence>
<dbReference type="Proteomes" id="UP000748531">
    <property type="component" value="Unassembled WGS sequence"/>
</dbReference>
<proteinExistence type="predicted"/>
<dbReference type="AlphaFoldDB" id="A0A8J4TD64"/>
<name>A0A8J4TD64_9TREM</name>
<dbReference type="Gene3D" id="1.20.58.60">
    <property type="match status" value="1"/>
</dbReference>
<organism evidence="1 2">
    <name type="scientific">Paragonimus heterotremus</name>
    <dbReference type="NCBI Taxonomy" id="100268"/>
    <lineage>
        <taxon>Eukaryota</taxon>
        <taxon>Metazoa</taxon>
        <taxon>Spiralia</taxon>
        <taxon>Lophotrochozoa</taxon>
        <taxon>Platyhelminthes</taxon>
        <taxon>Trematoda</taxon>
        <taxon>Digenea</taxon>
        <taxon>Plagiorchiida</taxon>
        <taxon>Troglotremata</taxon>
        <taxon>Troglotrematidae</taxon>
        <taxon>Paragonimus</taxon>
    </lineage>
</organism>
<keyword evidence="2" id="KW-1185">Reference proteome</keyword>
<protein>
    <submittedName>
        <fullName evidence="1">Uncharacterized protein</fullName>
    </submittedName>
</protein>
<gene>
    <name evidence="1" type="ORF">PHET_02461</name>
</gene>
<evidence type="ECO:0000313" key="2">
    <source>
        <dbReference type="Proteomes" id="UP000748531"/>
    </source>
</evidence>
<reference evidence="1" key="1">
    <citation type="submission" date="2019-05" db="EMBL/GenBank/DDBJ databases">
        <title>Annotation for the trematode Paragonimus heterotremus.</title>
        <authorList>
            <person name="Choi Y.-J."/>
        </authorList>
    </citation>
    <scope>NUCLEOTIDE SEQUENCE</scope>
    <source>
        <strain evidence="1">LC</strain>
    </source>
</reference>
<accession>A0A8J4TD64</accession>
<sequence>MSSAVQLLRLRAVQLEEWFIEKAELIEEVDRQQADSDRFKSVVDSADWKDAHRVHVAKQYAQLRMLQSELKANHARVEAVFQVGILFPLFLVSQNAHNTVEQHPQLADPLQVRLDELSSRWNGLQSLMQTRLEKMMKLHRGKKFVYCISFVHLV</sequence>
<dbReference type="EMBL" id="LUCH01000848">
    <property type="protein sequence ID" value="KAF5404188.1"/>
    <property type="molecule type" value="Genomic_DNA"/>
</dbReference>
<dbReference type="SUPFAM" id="SSF46966">
    <property type="entry name" value="Spectrin repeat"/>
    <property type="match status" value="1"/>
</dbReference>
<dbReference type="OrthoDB" id="6277549at2759"/>